<reference evidence="1 3" key="1">
    <citation type="journal article" date="2011" name="Nature">
        <title>The Medicago genome provides insight into the evolution of rhizobial symbioses.</title>
        <authorList>
            <person name="Young N.D."/>
            <person name="Debelle F."/>
            <person name="Oldroyd G.E."/>
            <person name="Geurts R."/>
            <person name="Cannon S.B."/>
            <person name="Udvardi M.K."/>
            <person name="Benedito V.A."/>
            <person name="Mayer K.F."/>
            <person name="Gouzy J."/>
            <person name="Schoof H."/>
            <person name="Van de Peer Y."/>
            <person name="Proost S."/>
            <person name="Cook D.R."/>
            <person name="Meyers B.C."/>
            <person name="Spannagl M."/>
            <person name="Cheung F."/>
            <person name="De Mita S."/>
            <person name="Krishnakumar V."/>
            <person name="Gundlach H."/>
            <person name="Zhou S."/>
            <person name="Mudge J."/>
            <person name="Bharti A.K."/>
            <person name="Murray J.D."/>
            <person name="Naoumkina M.A."/>
            <person name="Rosen B."/>
            <person name="Silverstein K.A."/>
            <person name="Tang H."/>
            <person name="Rombauts S."/>
            <person name="Zhao P.X."/>
            <person name="Zhou P."/>
            <person name="Barbe V."/>
            <person name="Bardou P."/>
            <person name="Bechner M."/>
            <person name="Bellec A."/>
            <person name="Berger A."/>
            <person name="Berges H."/>
            <person name="Bidwell S."/>
            <person name="Bisseling T."/>
            <person name="Choisne N."/>
            <person name="Couloux A."/>
            <person name="Denny R."/>
            <person name="Deshpande S."/>
            <person name="Dai X."/>
            <person name="Doyle J.J."/>
            <person name="Dudez A.M."/>
            <person name="Farmer A.D."/>
            <person name="Fouteau S."/>
            <person name="Franken C."/>
            <person name="Gibelin C."/>
            <person name="Gish J."/>
            <person name="Goldstein S."/>
            <person name="Gonzalez A.J."/>
            <person name="Green P.J."/>
            <person name="Hallab A."/>
            <person name="Hartog M."/>
            <person name="Hua A."/>
            <person name="Humphray S.J."/>
            <person name="Jeong D.H."/>
            <person name="Jing Y."/>
            <person name="Jocker A."/>
            <person name="Kenton S.M."/>
            <person name="Kim D.J."/>
            <person name="Klee K."/>
            <person name="Lai H."/>
            <person name="Lang C."/>
            <person name="Lin S."/>
            <person name="Macmil S.L."/>
            <person name="Magdelenat G."/>
            <person name="Matthews L."/>
            <person name="McCorrison J."/>
            <person name="Monaghan E.L."/>
            <person name="Mun J.H."/>
            <person name="Najar F.Z."/>
            <person name="Nicholson C."/>
            <person name="Noirot C."/>
            <person name="O'Bleness M."/>
            <person name="Paule C.R."/>
            <person name="Poulain J."/>
            <person name="Prion F."/>
            <person name="Qin B."/>
            <person name="Qu C."/>
            <person name="Retzel E.F."/>
            <person name="Riddle C."/>
            <person name="Sallet E."/>
            <person name="Samain S."/>
            <person name="Samson N."/>
            <person name="Sanders I."/>
            <person name="Saurat O."/>
            <person name="Scarpelli C."/>
            <person name="Schiex T."/>
            <person name="Segurens B."/>
            <person name="Severin A.J."/>
            <person name="Sherrier D.J."/>
            <person name="Shi R."/>
            <person name="Sims S."/>
            <person name="Singer S.R."/>
            <person name="Sinharoy S."/>
            <person name="Sterck L."/>
            <person name="Viollet A."/>
            <person name="Wang B.B."/>
            <person name="Wang K."/>
            <person name="Wang M."/>
            <person name="Wang X."/>
            <person name="Warfsmann J."/>
            <person name="Weissenbach J."/>
            <person name="White D.D."/>
            <person name="White J.D."/>
            <person name="Wiley G.B."/>
            <person name="Wincker P."/>
            <person name="Xing Y."/>
            <person name="Yang L."/>
            <person name="Yao Z."/>
            <person name="Ying F."/>
            <person name="Zhai J."/>
            <person name="Zhou L."/>
            <person name="Zuber A."/>
            <person name="Denarie J."/>
            <person name="Dixon R.A."/>
            <person name="May G.D."/>
            <person name="Schwartz D.C."/>
            <person name="Rogers J."/>
            <person name="Quetier F."/>
            <person name="Town C.D."/>
            <person name="Roe B.A."/>
        </authorList>
    </citation>
    <scope>NUCLEOTIDE SEQUENCE [LARGE SCALE GENOMIC DNA]</scope>
    <source>
        <strain evidence="1">A17</strain>
        <strain evidence="2 3">cv. Jemalong A17</strain>
    </source>
</reference>
<evidence type="ECO:0000313" key="2">
    <source>
        <dbReference type="EnsemblPlants" id="KEH27817"/>
    </source>
</evidence>
<evidence type="ECO:0000313" key="1">
    <source>
        <dbReference type="EMBL" id="KEH27817.1"/>
    </source>
</evidence>
<evidence type="ECO:0000313" key="3">
    <source>
        <dbReference type="Proteomes" id="UP000002051"/>
    </source>
</evidence>
<proteinExistence type="predicted"/>
<reference evidence="2" key="3">
    <citation type="submission" date="2015-04" db="UniProtKB">
        <authorList>
            <consortium name="EnsemblPlants"/>
        </authorList>
    </citation>
    <scope>IDENTIFICATION</scope>
    <source>
        <strain evidence="2">cv. Jemalong A17</strain>
    </source>
</reference>
<organism evidence="1 3">
    <name type="scientific">Medicago truncatula</name>
    <name type="common">Barrel medic</name>
    <name type="synonym">Medicago tribuloides</name>
    <dbReference type="NCBI Taxonomy" id="3880"/>
    <lineage>
        <taxon>Eukaryota</taxon>
        <taxon>Viridiplantae</taxon>
        <taxon>Streptophyta</taxon>
        <taxon>Embryophyta</taxon>
        <taxon>Tracheophyta</taxon>
        <taxon>Spermatophyta</taxon>
        <taxon>Magnoliopsida</taxon>
        <taxon>eudicotyledons</taxon>
        <taxon>Gunneridae</taxon>
        <taxon>Pentapetalae</taxon>
        <taxon>rosids</taxon>
        <taxon>fabids</taxon>
        <taxon>Fabales</taxon>
        <taxon>Fabaceae</taxon>
        <taxon>Papilionoideae</taxon>
        <taxon>50 kb inversion clade</taxon>
        <taxon>NPAAA clade</taxon>
        <taxon>Hologalegina</taxon>
        <taxon>IRL clade</taxon>
        <taxon>Trifolieae</taxon>
        <taxon>Medicago</taxon>
    </lineage>
</organism>
<dbReference type="HOGENOM" id="CLU_2187853_0_0_1"/>
<name>A0A072UDY6_MEDTR</name>
<accession>A0A072UDY6</accession>
<dbReference type="Proteomes" id="UP000002051">
    <property type="component" value="Chromosome 5"/>
</dbReference>
<sequence length="109" mass="12729">MKDMVVARNGLPNNISAKQYSFISIITKLEKRYMHNKRCKSMKYRNKRNNTYPYIYLSSSIFFLHHRQACRNPPRKIDDVVLVTESEAYNSNKNSFLPCGALTMAEIGF</sequence>
<dbReference type="AlphaFoldDB" id="A0A072UDY6"/>
<protein>
    <submittedName>
        <fullName evidence="1 2">Uncharacterized protein</fullName>
    </submittedName>
</protein>
<gene>
    <name evidence="1" type="ordered locus">MTR_5g040755</name>
</gene>
<dbReference type="EMBL" id="CM001221">
    <property type="protein sequence ID" value="KEH27817.1"/>
    <property type="molecule type" value="Genomic_DNA"/>
</dbReference>
<keyword evidence="3" id="KW-1185">Reference proteome</keyword>
<dbReference type="EnsemblPlants" id="KEH27817">
    <property type="protein sequence ID" value="KEH27817"/>
    <property type="gene ID" value="MTR_5g040755"/>
</dbReference>
<reference evidence="1 3" key="2">
    <citation type="journal article" date="2014" name="BMC Genomics">
        <title>An improved genome release (version Mt4.0) for the model legume Medicago truncatula.</title>
        <authorList>
            <person name="Tang H."/>
            <person name="Krishnakumar V."/>
            <person name="Bidwell S."/>
            <person name="Rosen B."/>
            <person name="Chan A."/>
            <person name="Zhou S."/>
            <person name="Gentzbittel L."/>
            <person name="Childs K.L."/>
            <person name="Yandell M."/>
            <person name="Gundlach H."/>
            <person name="Mayer K.F."/>
            <person name="Schwartz D.C."/>
            <person name="Town C.D."/>
        </authorList>
    </citation>
    <scope>GENOME REANNOTATION</scope>
    <source>
        <strain evidence="1">A17</strain>
        <strain evidence="2 3">cv. Jemalong A17</strain>
    </source>
</reference>